<dbReference type="EC" id="3.5.4.25" evidence="4"/>
<dbReference type="NCBIfam" id="TIGR00505">
    <property type="entry name" value="ribA"/>
    <property type="match status" value="1"/>
</dbReference>
<dbReference type="InterPro" id="IPR036144">
    <property type="entry name" value="RibA-like_sf"/>
</dbReference>
<dbReference type="PANTHER" id="PTHR21327">
    <property type="entry name" value="GTP CYCLOHYDROLASE II-RELATED"/>
    <property type="match status" value="1"/>
</dbReference>
<dbReference type="AlphaFoldDB" id="A0A6A7GD52"/>
<comment type="similarity">
    <text evidence="3">In the N-terminal section; belongs to the DHBP synthase family.</text>
</comment>
<keyword evidence="7" id="KW-0547">Nucleotide-binding</keyword>
<dbReference type="Pfam" id="PF00925">
    <property type="entry name" value="GTP_cyclohydro2"/>
    <property type="match status" value="1"/>
</dbReference>
<evidence type="ECO:0000313" key="14">
    <source>
        <dbReference type="EMBL" id="LAC28082.1"/>
    </source>
</evidence>
<name>A0A6A7GD52_9CRUS</name>
<dbReference type="GO" id="GO:0003935">
    <property type="term" value="F:GTP cyclohydrolase II activity"/>
    <property type="evidence" value="ECO:0007669"/>
    <property type="project" value="UniProtKB-EC"/>
</dbReference>
<feature type="compositionally biased region" description="Low complexity" evidence="12">
    <location>
        <begin position="262"/>
        <end position="279"/>
    </location>
</feature>
<comment type="cofactor">
    <cofactor evidence="1">
        <name>Zn(2+)</name>
        <dbReference type="ChEBI" id="CHEBI:29105"/>
    </cofactor>
</comment>
<dbReference type="CDD" id="cd00641">
    <property type="entry name" value="GTP_cyclohydro2"/>
    <property type="match status" value="1"/>
</dbReference>
<evidence type="ECO:0000256" key="9">
    <source>
        <dbReference type="ARBA" id="ARBA00022833"/>
    </source>
</evidence>
<evidence type="ECO:0000256" key="7">
    <source>
        <dbReference type="ARBA" id="ARBA00022741"/>
    </source>
</evidence>
<keyword evidence="5" id="KW-0686">Riboflavin biosynthesis</keyword>
<feature type="compositionally biased region" description="Basic and acidic residues" evidence="12">
    <location>
        <begin position="282"/>
        <end position="298"/>
    </location>
</feature>
<dbReference type="GO" id="GO:0008686">
    <property type="term" value="F:3,4-dihydroxy-2-butanone-4-phosphate synthase activity"/>
    <property type="evidence" value="ECO:0007669"/>
    <property type="project" value="TreeGrafter"/>
</dbReference>
<dbReference type="Gene3D" id="3.40.50.10990">
    <property type="entry name" value="GTP cyclohydrolase II"/>
    <property type="match status" value="1"/>
</dbReference>
<evidence type="ECO:0000256" key="8">
    <source>
        <dbReference type="ARBA" id="ARBA00022801"/>
    </source>
</evidence>
<keyword evidence="6" id="KW-0479">Metal-binding</keyword>
<evidence type="ECO:0000259" key="13">
    <source>
        <dbReference type="Pfam" id="PF00925"/>
    </source>
</evidence>
<evidence type="ECO:0000256" key="1">
    <source>
        <dbReference type="ARBA" id="ARBA00001947"/>
    </source>
</evidence>
<dbReference type="GO" id="GO:0046872">
    <property type="term" value="F:metal ion binding"/>
    <property type="evidence" value="ECO:0007669"/>
    <property type="project" value="UniProtKB-KW"/>
</dbReference>
<evidence type="ECO:0000256" key="3">
    <source>
        <dbReference type="ARBA" id="ARBA00005520"/>
    </source>
</evidence>
<evidence type="ECO:0000256" key="10">
    <source>
        <dbReference type="ARBA" id="ARBA00023134"/>
    </source>
</evidence>
<dbReference type="GO" id="GO:0005829">
    <property type="term" value="C:cytosol"/>
    <property type="evidence" value="ECO:0007669"/>
    <property type="project" value="TreeGrafter"/>
</dbReference>
<proteinExistence type="evidence at transcript level"/>
<feature type="domain" description="GTP cyclohydrolase II" evidence="13">
    <location>
        <begin position="57"/>
        <end position="220"/>
    </location>
</feature>
<evidence type="ECO:0000256" key="11">
    <source>
        <dbReference type="ARBA" id="ARBA00049295"/>
    </source>
</evidence>
<dbReference type="FunFam" id="3.40.50.10990:FF:000001">
    <property type="entry name" value="Riboflavin biosynthesis protein RibBA"/>
    <property type="match status" value="1"/>
</dbReference>
<organism evidence="14">
    <name type="scientific">Hirondellea gigas</name>
    <dbReference type="NCBI Taxonomy" id="1518452"/>
    <lineage>
        <taxon>Eukaryota</taxon>
        <taxon>Metazoa</taxon>
        <taxon>Ecdysozoa</taxon>
        <taxon>Arthropoda</taxon>
        <taxon>Crustacea</taxon>
        <taxon>Multicrustacea</taxon>
        <taxon>Malacostraca</taxon>
        <taxon>Eumalacostraca</taxon>
        <taxon>Peracarida</taxon>
        <taxon>Amphipoda</taxon>
        <taxon>Amphilochidea</taxon>
        <taxon>Lysianassida</taxon>
        <taxon>Lysianassidira</taxon>
        <taxon>Lysianassoidea</taxon>
        <taxon>Lysianassidae</taxon>
        <taxon>Hirondellea</taxon>
    </lineage>
</organism>
<dbReference type="SUPFAM" id="SSF142695">
    <property type="entry name" value="RibA-like"/>
    <property type="match status" value="1"/>
</dbReference>
<dbReference type="InterPro" id="IPR032677">
    <property type="entry name" value="GTP_cyclohydro_II"/>
</dbReference>
<sequence>MNCDHCGMVQSAKNGKNGKSNGIATGNGFHRNGNDLPLFELPHKIVDLPSITVSFVSEAHIPTAKGCFRLRAYRDSSTNSEPIVLISGHLKPESTNVPVRVHDQCFTSEVIGSLKCDCKSQLDYAMDYMQRESPGMIIYLQQEGRGIGLANKILAYALQEHGLDTVEANVKLGFQEDERQYLCVPYILRDCGVNSIQLMTNNPRKIDRLKALGVDIVSRLSIVIPPNPHSKRYLDTKLTRMGHFLREESSFSLLNGVSKSSVSSSSNSPPAAPLPDLSDFVASKDRPPKEISKSHSEDTLNNGTINGVGIAKLN</sequence>
<keyword evidence="8" id="KW-0378">Hydrolase</keyword>
<accession>A0A6A7GD52</accession>
<comment type="catalytic activity">
    <reaction evidence="11">
        <text>GTP + 4 H2O = 2,5-diamino-6-hydroxy-4-(5-phosphoribosylamino)-pyrimidine + formate + 2 phosphate + 3 H(+)</text>
        <dbReference type="Rhea" id="RHEA:23704"/>
        <dbReference type="ChEBI" id="CHEBI:15377"/>
        <dbReference type="ChEBI" id="CHEBI:15378"/>
        <dbReference type="ChEBI" id="CHEBI:15740"/>
        <dbReference type="ChEBI" id="CHEBI:37565"/>
        <dbReference type="ChEBI" id="CHEBI:43474"/>
        <dbReference type="ChEBI" id="CHEBI:58614"/>
        <dbReference type="EC" id="3.5.4.25"/>
    </reaction>
</comment>
<protein>
    <recommendedName>
        <fullName evidence="4">GTP cyclohydrolase II</fullName>
        <ecNumber evidence="4">3.5.4.25</ecNumber>
    </recommendedName>
</protein>
<dbReference type="PANTHER" id="PTHR21327:SF47">
    <property type="entry name" value="GTP CYCLOHYDROLASE II DOMAIN-CONTAINING PROTEIN"/>
    <property type="match status" value="1"/>
</dbReference>
<dbReference type="HAMAP" id="MF_00179">
    <property type="entry name" value="RibA"/>
    <property type="match status" value="1"/>
</dbReference>
<keyword evidence="9" id="KW-0862">Zinc</keyword>
<dbReference type="GO" id="GO:0005525">
    <property type="term" value="F:GTP binding"/>
    <property type="evidence" value="ECO:0007669"/>
    <property type="project" value="UniProtKB-KW"/>
</dbReference>
<evidence type="ECO:0000256" key="2">
    <source>
        <dbReference type="ARBA" id="ARBA00004853"/>
    </source>
</evidence>
<dbReference type="EMBL" id="IACT01008970">
    <property type="protein sequence ID" value="LAC28082.1"/>
    <property type="molecule type" value="mRNA"/>
</dbReference>
<dbReference type="GO" id="GO:0009231">
    <property type="term" value="P:riboflavin biosynthetic process"/>
    <property type="evidence" value="ECO:0007669"/>
    <property type="project" value="UniProtKB-KW"/>
</dbReference>
<comment type="pathway">
    <text evidence="2">Cofactor biosynthesis; riboflavin biosynthesis; 5-amino-6-(D-ribitylamino)uracil from GTP: step 1/4.</text>
</comment>
<evidence type="ECO:0000256" key="6">
    <source>
        <dbReference type="ARBA" id="ARBA00022723"/>
    </source>
</evidence>
<dbReference type="NCBIfam" id="NF001591">
    <property type="entry name" value="PRK00393.1"/>
    <property type="match status" value="1"/>
</dbReference>
<keyword evidence="10" id="KW-0342">GTP-binding</keyword>
<evidence type="ECO:0000256" key="12">
    <source>
        <dbReference type="SAM" id="MobiDB-lite"/>
    </source>
</evidence>
<evidence type="ECO:0000256" key="4">
    <source>
        <dbReference type="ARBA" id="ARBA00012762"/>
    </source>
</evidence>
<feature type="region of interest" description="Disordered" evidence="12">
    <location>
        <begin position="262"/>
        <end position="308"/>
    </location>
</feature>
<dbReference type="InterPro" id="IPR000926">
    <property type="entry name" value="RibA"/>
</dbReference>
<reference evidence="14" key="1">
    <citation type="submission" date="2017-11" db="EMBL/GenBank/DDBJ databases">
        <title>The sensing device of the deep-sea amphipod.</title>
        <authorList>
            <person name="Kobayashi H."/>
            <person name="Nagahama T."/>
            <person name="Arai W."/>
            <person name="Sasagawa Y."/>
            <person name="Umeda M."/>
            <person name="Hayashi T."/>
            <person name="Nikaido I."/>
            <person name="Watanabe H."/>
            <person name="Oguri K."/>
            <person name="Kitazato H."/>
            <person name="Fujioka K."/>
            <person name="Kido Y."/>
            <person name="Takami H."/>
        </authorList>
    </citation>
    <scope>NUCLEOTIDE SEQUENCE</scope>
    <source>
        <tissue evidence="14">Whole body</tissue>
    </source>
</reference>
<evidence type="ECO:0000256" key="5">
    <source>
        <dbReference type="ARBA" id="ARBA00022619"/>
    </source>
</evidence>